<dbReference type="EMBL" id="JABCKY010000001">
    <property type="protein sequence ID" value="NMT62895.1"/>
    <property type="molecule type" value="Genomic_DNA"/>
</dbReference>
<dbReference type="InterPro" id="IPR004344">
    <property type="entry name" value="TTL/TTLL_fam"/>
</dbReference>
<dbReference type="Proteomes" id="UP000567186">
    <property type="component" value="Unassembled WGS sequence"/>
</dbReference>
<dbReference type="GO" id="GO:0015631">
    <property type="term" value="F:tubulin binding"/>
    <property type="evidence" value="ECO:0007669"/>
    <property type="project" value="TreeGrafter"/>
</dbReference>
<reference evidence="4 5" key="1">
    <citation type="submission" date="2020-04" db="EMBL/GenBank/DDBJ databases">
        <title>Marinobacter oceani sp. nov., isolated from marine solar saltern.</title>
        <authorList>
            <person name="Chen X.-Y."/>
        </authorList>
    </citation>
    <scope>NUCLEOTIDE SEQUENCE [LARGE SCALE GENOMIC DNA]</scope>
    <source>
        <strain evidence="4 5">W62</strain>
    </source>
</reference>
<evidence type="ECO:0000313" key="5">
    <source>
        <dbReference type="Proteomes" id="UP000567186"/>
    </source>
</evidence>
<evidence type="ECO:0000256" key="2">
    <source>
        <dbReference type="ARBA" id="ARBA00022741"/>
    </source>
</evidence>
<gene>
    <name evidence="4" type="ORF">HIU99_04715</name>
</gene>
<evidence type="ECO:0000256" key="3">
    <source>
        <dbReference type="ARBA" id="ARBA00022840"/>
    </source>
</evidence>
<sequence length="802" mass="87429">MGGNRTYEQDRFFEASLDQDRWQKGDSPDDWNACWYTGMPDPEFFRHVGPGRKINHIPGNNALTVKSRLYQSLLTLRDRVSLQDTGQNGQVDRLQFFPRVYSMPGDYHAFQQEALDEPSKRWILKPKNAARGKGIQLVKDPANVPMDSSWMVQEYIENPHTMHGRKYVLRLYVAVTSVAPLRVYLYRQGFAKLASAPYDEENADNPYSYLTNPDVNALNLDADVPVEFVDLDRYRAWLREQGHDDDALFARVEDMVALTCLSAVESMRERSRVVGADTRGCYELLGIDCLVDNRLKPWVLECNLSPSLEVCAGPESGGDIEESVKGSLVADLVSLVGLNGKPEAVSGASAEQQLILETESEQSRAGNFKRLLPSENPAAYLPFYTLPRLEDWVVAKALSGNGLPQPTLQRRCAEDMISEDRVYVYDTRLGHLSVLNETASLIWLMATDGIAPDDIADALTQSARQNASAEPDAWAIRRDVWNSLADWVNNGFLVQANAGGAPATDLSPAANIPLPQVSEPYSCVLECGGFHVELFTDSPAVVSRIGSLLFPLESKSRPGSRSRLEVVRDTPGYTLILDGKVVQSRLALSRVAPAVMVCLTGHAADEGDIIIDAGVVTRPDDPASAVLVANSDPELGDAPALALASHISARFGRALRISAKPDAALFALGLPAQVPPARADDPVISGHFSVHSPKDGHEVALQPASLGMAGKGYQVTTVLIPARSPSQYGSGLQSVSVNETLRYLIPGCCGPDGQPLDAAGFSRFAEWLETADRYLVDADNLDGIAAELSDADRPEIDQAFGQ</sequence>
<dbReference type="GO" id="GO:0005524">
    <property type="term" value="F:ATP binding"/>
    <property type="evidence" value="ECO:0007669"/>
    <property type="project" value="UniProtKB-KW"/>
</dbReference>
<comment type="caution">
    <text evidence="4">The sequence shown here is derived from an EMBL/GenBank/DDBJ whole genome shotgun (WGS) entry which is preliminary data.</text>
</comment>
<keyword evidence="5" id="KW-1185">Reference proteome</keyword>
<name>A0A7Y0R9T9_9GAMM</name>
<dbReference type="OrthoDB" id="5789377at2"/>
<evidence type="ECO:0000313" key="4">
    <source>
        <dbReference type="EMBL" id="NMT62895.1"/>
    </source>
</evidence>
<organism evidence="4 5">
    <name type="scientific">Marinobacter orientalis</name>
    <dbReference type="NCBI Taxonomy" id="1928859"/>
    <lineage>
        <taxon>Bacteria</taxon>
        <taxon>Pseudomonadati</taxon>
        <taxon>Pseudomonadota</taxon>
        <taxon>Gammaproteobacteria</taxon>
        <taxon>Pseudomonadales</taxon>
        <taxon>Marinobacteraceae</taxon>
        <taxon>Marinobacter</taxon>
    </lineage>
</organism>
<dbReference type="SUPFAM" id="SSF56059">
    <property type="entry name" value="Glutathione synthetase ATP-binding domain-like"/>
    <property type="match status" value="1"/>
</dbReference>
<keyword evidence="2" id="KW-0547">Nucleotide-binding</keyword>
<dbReference type="Pfam" id="PF03133">
    <property type="entry name" value="TTL"/>
    <property type="match status" value="1"/>
</dbReference>
<keyword evidence="1" id="KW-0436">Ligase</keyword>
<dbReference type="Gene3D" id="3.30.470.20">
    <property type="entry name" value="ATP-grasp fold, B domain"/>
    <property type="match status" value="1"/>
</dbReference>
<dbReference type="GO" id="GO:0070740">
    <property type="term" value="F:tubulin-glutamic acid ligase activity"/>
    <property type="evidence" value="ECO:0007669"/>
    <property type="project" value="TreeGrafter"/>
</dbReference>
<dbReference type="PROSITE" id="PS51221">
    <property type="entry name" value="TTL"/>
    <property type="match status" value="1"/>
</dbReference>
<protein>
    <submittedName>
        <fullName evidence="4">PqqD family peptide modification chaperone</fullName>
    </submittedName>
</protein>
<dbReference type="PANTHER" id="PTHR12241">
    <property type="entry name" value="TUBULIN POLYGLUTAMYLASE"/>
    <property type="match status" value="1"/>
</dbReference>
<dbReference type="GO" id="GO:0000226">
    <property type="term" value="P:microtubule cytoskeleton organization"/>
    <property type="evidence" value="ECO:0007669"/>
    <property type="project" value="TreeGrafter"/>
</dbReference>
<accession>A0A7Y0R9T9</accession>
<proteinExistence type="predicted"/>
<evidence type="ECO:0000256" key="1">
    <source>
        <dbReference type="ARBA" id="ARBA00022598"/>
    </source>
</evidence>
<keyword evidence="3" id="KW-0067">ATP-binding</keyword>
<dbReference type="AlphaFoldDB" id="A0A7Y0R9T9"/>